<dbReference type="PANTHER" id="PTHR33495">
    <property type="entry name" value="ANTI-SIGMA FACTOR ANTAGONIST TM_1081-RELATED-RELATED"/>
    <property type="match status" value="1"/>
</dbReference>
<dbReference type="Proteomes" id="UP000062973">
    <property type="component" value="Chromosome"/>
</dbReference>
<sequence>MAAAGSRILMHDGRMAAPSDRPQAEPPPAHAMTVSAEHRGRDVVLTATGELDVATLPKLRGLIRLALVDRPRLLVLDLSELRFISSSGLGLLAGTHREAAPAELRVVAGTAVRRVMAFTDLLEFLNVYSTMEEALTDAG</sequence>
<dbReference type="PROSITE" id="PS50801">
    <property type="entry name" value="STAS"/>
    <property type="match status" value="1"/>
</dbReference>
<dbReference type="eggNOG" id="COG1366">
    <property type="taxonomic scope" value="Bacteria"/>
</dbReference>
<evidence type="ECO:0000256" key="1">
    <source>
        <dbReference type="ARBA" id="ARBA00009013"/>
    </source>
</evidence>
<dbReference type="PATRIC" id="fig|1068978.7.peg.4756"/>
<dbReference type="InterPro" id="IPR036513">
    <property type="entry name" value="STAS_dom_sf"/>
</dbReference>
<proteinExistence type="inferred from homology"/>
<feature type="domain" description="STAS" evidence="3">
    <location>
        <begin position="32"/>
        <end position="138"/>
    </location>
</feature>
<organism evidence="4 5">
    <name type="scientific">Amycolatopsis methanolica 239</name>
    <dbReference type="NCBI Taxonomy" id="1068978"/>
    <lineage>
        <taxon>Bacteria</taxon>
        <taxon>Bacillati</taxon>
        <taxon>Actinomycetota</taxon>
        <taxon>Actinomycetes</taxon>
        <taxon>Pseudonocardiales</taxon>
        <taxon>Pseudonocardiaceae</taxon>
        <taxon>Amycolatopsis</taxon>
        <taxon>Amycolatopsis methanolica group</taxon>
    </lineage>
</organism>
<reference evidence="4 5" key="1">
    <citation type="submission" date="2014-07" db="EMBL/GenBank/DDBJ databases">
        <title>Whole Genome Sequence of the Amycolatopsis methanolica 239.</title>
        <authorList>
            <person name="Tang B."/>
        </authorList>
    </citation>
    <scope>NUCLEOTIDE SEQUENCE [LARGE SCALE GENOMIC DNA]</scope>
    <source>
        <strain evidence="4 5">239</strain>
    </source>
</reference>
<protein>
    <recommendedName>
        <fullName evidence="2">Anti-sigma factor antagonist</fullName>
    </recommendedName>
</protein>
<evidence type="ECO:0000313" key="4">
    <source>
        <dbReference type="EMBL" id="AIJ24529.1"/>
    </source>
</evidence>
<evidence type="ECO:0000259" key="3">
    <source>
        <dbReference type="PROSITE" id="PS50801"/>
    </source>
</evidence>
<dbReference type="HOGENOM" id="CLU_115403_3_1_11"/>
<evidence type="ECO:0000256" key="2">
    <source>
        <dbReference type="RuleBase" id="RU003749"/>
    </source>
</evidence>
<evidence type="ECO:0000313" key="5">
    <source>
        <dbReference type="Proteomes" id="UP000062973"/>
    </source>
</evidence>
<dbReference type="NCBIfam" id="TIGR00377">
    <property type="entry name" value="ant_ant_sig"/>
    <property type="match status" value="1"/>
</dbReference>
<dbReference type="Gene3D" id="3.30.750.24">
    <property type="entry name" value="STAS domain"/>
    <property type="match status" value="1"/>
</dbReference>
<keyword evidence="5" id="KW-1185">Reference proteome</keyword>
<dbReference type="AlphaFoldDB" id="A0A076MUV1"/>
<dbReference type="InterPro" id="IPR002645">
    <property type="entry name" value="STAS_dom"/>
</dbReference>
<gene>
    <name evidence="4" type="ORF">AMETH_4437</name>
</gene>
<dbReference type="SUPFAM" id="SSF52091">
    <property type="entry name" value="SpoIIaa-like"/>
    <property type="match status" value="1"/>
</dbReference>
<dbReference type="STRING" id="1068978.AMETH_4437"/>
<accession>A0A076MUV1</accession>
<dbReference type="GO" id="GO:0043856">
    <property type="term" value="F:anti-sigma factor antagonist activity"/>
    <property type="evidence" value="ECO:0007669"/>
    <property type="project" value="InterPro"/>
</dbReference>
<dbReference type="CDD" id="cd07043">
    <property type="entry name" value="STAS_anti-anti-sigma_factors"/>
    <property type="match status" value="1"/>
</dbReference>
<comment type="similarity">
    <text evidence="1 2">Belongs to the anti-sigma-factor antagonist family.</text>
</comment>
<dbReference type="EMBL" id="CP009110">
    <property type="protein sequence ID" value="AIJ24529.1"/>
    <property type="molecule type" value="Genomic_DNA"/>
</dbReference>
<dbReference type="Pfam" id="PF01740">
    <property type="entry name" value="STAS"/>
    <property type="match status" value="1"/>
</dbReference>
<dbReference type="PANTHER" id="PTHR33495:SF13">
    <property type="entry name" value="ANTI-SIGMA-F FACTOR ANTAGONIST RSFB"/>
    <property type="match status" value="1"/>
</dbReference>
<name>A0A076MUV1_AMYME</name>
<dbReference type="KEGG" id="amq:AMETH_4437"/>
<dbReference type="InterPro" id="IPR003658">
    <property type="entry name" value="Anti-sigma_ant"/>
</dbReference>